<keyword evidence="6" id="KW-0598">Phosphotransferase system</keyword>
<dbReference type="InterPro" id="IPR011055">
    <property type="entry name" value="Dup_hybrid_motif"/>
</dbReference>
<evidence type="ECO:0000256" key="11">
    <source>
        <dbReference type="PROSITE-ProRule" id="PRU00421"/>
    </source>
</evidence>
<feature type="transmembrane region" description="Helical" evidence="12">
    <location>
        <begin position="46"/>
        <end position="70"/>
    </location>
</feature>
<dbReference type="Pfam" id="PF00358">
    <property type="entry name" value="PTS_EIIA_1"/>
    <property type="match status" value="1"/>
</dbReference>
<keyword evidence="5 16" id="KW-0808">Transferase</keyword>
<dbReference type="PROSITE" id="PS51093">
    <property type="entry name" value="PTS_EIIA_TYPE_1"/>
    <property type="match status" value="1"/>
</dbReference>
<evidence type="ECO:0000256" key="1">
    <source>
        <dbReference type="ARBA" id="ARBA00004651"/>
    </source>
</evidence>
<feature type="active site" description="Phosphocysteine intermediate; for EIIB activity" evidence="11">
    <location>
        <position position="439"/>
    </location>
</feature>
<feature type="domain" description="PTS EIIA type-1" evidence="13">
    <location>
        <begin position="541"/>
        <end position="645"/>
    </location>
</feature>
<dbReference type="InterPro" id="IPR003352">
    <property type="entry name" value="PTS_EIIC"/>
</dbReference>
<reference evidence="16" key="1">
    <citation type="submission" date="2022-05" db="EMBL/GenBank/DDBJ databases">
        <title>Description of a novel species of Leclercia; Leclercia tamurae and the Proposal for a Novel Genus Silvania gen. nov. Containing Two Novel Species Silvania hatchlandensis sp. nov. and Silvania confinis sp. nov. Isolated from the Rhizosphere of Oak.</title>
        <authorList>
            <person name="Maddock D.W."/>
            <person name="Brady C.L."/>
            <person name="Denman S."/>
            <person name="Arnold D."/>
        </authorList>
    </citation>
    <scope>NUCLEOTIDE SEQUENCE</scope>
    <source>
        <strain evidence="16">H4N4</strain>
    </source>
</reference>
<dbReference type="Gene3D" id="3.30.1360.60">
    <property type="entry name" value="Glucose permease domain IIB"/>
    <property type="match status" value="1"/>
</dbReference>
<dbReference type="GO" id="GO:0008982">
    <property type="term" value="F:protein-N(PI)-phosphohistidine-sugar phosphotransferase activity"/>
    <property type="evidence" value="ECO:0007669"/>
    <property type="project" value="InterPro"/>
</dbReference>
<feature type="transmembrane region" description="Helical" evidence="12">
    <location>
        <begin position="82"/>
        <end position="106"/>
    </location>
</feature>
<keyword evidence="4" id="KW-0762">Sugar transport</keyword>
<evidence type="ECO:0000256" key="4">
    <source>
        <dbReference type="ARBA" id="ARBA00022597"/>
    </source>
</evidence>
<dbReference type="EC" id="2.7.1.193" evidence="16"/>
<evidence type="ECO:0000313" key="17">
    <source>
        <dbReference type="Proteomes" id="UP001061282"/>
    </source>
</evidence>
<feature type="transmembrane region" description="Helical" evidence="12">
    <location>
        <begin position="12"/>
        <end position="34"/>
    </location>
</feature>
<dbReference type="RefSeq" id="WP_271269160.1">
    <property type="nucleotide sequence ID" value="NZ_JAMGZJ010000078.1"/>
</dbReference>
<dbReference type="GO" id="GO:0005886">
    <property type="term" value="C:plasma membrane"/>
    <property type="evidence" value="ECO:0007669"/>
    <property type="project" value="UniProtKB-SubCell"/>
</dbReference>
<feature type="transmembrane region" description="Helical" evidence="12">
    <location>
        <begin position="358"/>
        <end position="378"/>
    </location>
</feature>
<dbReference type="SUPFAM" id="SSF51261">
    <property type="entry name" value="Duplicated hybrid motif"/>
    <property type="match status" value="1"/>
</dbReference>
<dbReference type="InterPro" id="IPR001127">
    <property type="entry name" value="PTS_EIIA_1_perm"/>
</dbReference>
<dbReference type="SUPFAM" id="SSF55604">
    <property type="entry name" value="Glucose permease domain IIB"/>
    <property type="match status" value="1"/>
</dbReference>
<keyword evidence="3" id="KW-1003">Cell membrane</keyword>
<evidence type="ECO:0000256" key="2">
    <source>
        <dbReference type="ARBA" id="ARBA00022448"/>
    </source>
</evidence>
<keyword evidence="7 12" id="KW-0812">Transmembrane</keyword>
<evidence type="ECO:0000256" key="10">
    <source>
        <dbReference type="ARBA" id="ARBA00023136"/>
    </source>
</evidence>
<dbReference type="GO" id="GO:0015572">
    <property type="term" value="F:N-acetylglucosamine transmembrane transporter activity"/>
    <property type="evidence" value="ECO:0007669"/>
    <property type="project" value="InterPro"/>
</dbReference>
<evidence type="ECO:0000256" key="7">
    <source>
        <dbReference type="ARBA" id="ARBA00022692"/>
    </source>
</evidence>
<dbReference type="GO" id="GO:0019866">
    <property type="term" value="C:organelle inner membrane"/>
    <property type="evidence" value="ECO:0007669"/>
    <property type="project" value="InterPro"/>
</dbReference>
<dbReference type="InterPro" id="IPR010974">
    <property type="entry name" value="PTS_IIBC_nag"/>
</dbReference>
<evidence type="ECO:0000256" key="8">
    <source>
        <dbReference type="ARBA" id="ARBA00022777"/>
    </source>
</evidence>
<keyword evidence="10 12" id="KW-0472">Membrane</keyword>
<dbReference type="Gene3D" id="2.70.70.10">
    <property type="entry name" value="Glucose Permease (Domain IIA)"/>
    <property type="match status" value="1"/>
</dbReference>
<name>A0A9J6QID0_9ENTR</name>
<dbReference type="GO" id="GO:0015764">
    <property type="term" value="P:N-acetylglucosamine transport"/>
    <property type="evidence" value="ECO:0007669"/>
    <property type="project" value="TreeGrafter"/>
</dbReference>
<dbReference type="CDD" id="cd00212">
    <property type="entry name" value="PTS_IIB_glc"/>
    <property type="match status" value="1"/>
</dbReference>
<evidence type="ECO:0000256" key="9">
    <source>
        <dbReference type="ARBA" id="ARBA00022989"/>
    </source>
</evidence>
<dbReference type="PROSITE" id="PS51098">
    <property type="entry name" value="PTS_EIIB_TYPE_1"/>
    <property type="match status" value="1"/>
</dbReference>
<feature type="domain" description="PTS EIIC type-1" evidence="15">
    <location>
        <begin position="1"/>
        <end position="394"/>
    </location>
</feature>
<dbReference type="InterPro" id="IPR036878">
    <property type="entry name" value="Glu_permease_IIB"/>
</dbReference>
<gene>
    <name evidence="16" type="primary">nagE</name>
    <name evidence="16" type="ORF">M8013_18000</name>
</gene>
<evidence type="ECO:0000256" key="3">
    <source>
        <dbReference type="ARBA" id="ARBA00022475"/>
    </source>
</evidence>
<dbReference type="NCBIfam" id="TIGR00826">
    <property type="entry name" value="EIIB_glc"/>
    <property type="match status" value="1"/>
</dbReference>
<dbReference type="PANTHER" id="PTHR30009">
    <property type="entry name" value="CYTOCHROME C-TYPE SYNTHESIS PROTEIN AND PTS TRANSMEMBRANE COMPONENT"/>
    <property type="match status" value="1"/>
</dbReference>
<keyword evidence="2" id="KW-0813">Transport</keyword>
<evidence type="ECO:0000313" key="16">
    <source>
        <dbReference type="EMBL" id="MCU6670625.1"/>
    </source>
</evidence>
<dbReference type="Proteomes" id="UP001061282">
    <property type="component" value="Unassembled WGS sequence"/>
</dbReference>
<dbReference type="CDD" id="cd00210">
    <property type="entry name" value="PTS_IIA_glc"/>
    <property type="match status" value="1"/>
</dbReference>
<accession>A0A9J6QID0</accession>
<dbReference type="Pfam" id="PF00367">
    <property type="entry name" value="PTS_EIIB"/>
    <property type="match status" value="1"/>
</dbReference>
<organism evidence="16 17">
    <name type="scientific">Silvania confinis</name>
    <dbReference type="NCBI Taxonomy" id="2926470"/>
    <lineage>
        <taxon>Bacteria</taxon>
        <taxon>Pseudomonadati</taxon>
        <taxon>Pseudomonadota</taxon>
        <taxon>Gammaproteobacteria</taxon>
        <taxon>Enterobacterales</taxon>
        <taxon>Enterobacteriaceae</taxon>
        <taxon>Silvania</taxon>
    </lineage>
</organism>
<dbReference type="GO" id="GO:0009401">
    <property type="term" value="P:phosphoenolpyruvate-dependent sugar phosphotransferase system"/>
    <property type="evidence" value="ECO:0007669"/>
    <property type="project" value="UniProtKB-KW"/>
</dbReference>
<dbReference type="AlphaFoldDB" id="A0A9J6QID0"/>
<dbReference type="NCBIfam" id="TIGR01998">
    <property type="entry name" value="PTS-II-BC-nag"/>
    <property type="match status" value="1"/>
</dbReference>
<sequence length="673" mass="70682">MSILGYLQKVGRALMVPVATLPAAAILMGVGYWIDPVSWGGDNALAALFIKSGAAIIDNMSVLFAIGVAYGMSKDKDGAAALTGFVGFLVLTTLCSPAAVAMIQKIPADQVPAAFGKISNQFVGILVGIISAELYNRFSSVELPKALSFFSGRRLVPILTSFVMIFVAFILMYVWPMIFDGLVNFGEHIQKLGSAGAGVYAFFNRLLIPVGLHHALNSVFWFDVAGINDIPNFLGGAQSIEAGKAVVGITGRYQAGFFPIMMFGLPGAALAIYHCARPENKAKVLGIMMAGAFAAFFTGITEPLEFSFMFVAPVLYVIHAVLTGISVFIAASMHWIAGFGFSAGLVDMVLSSRNPLATHWYMLIPQGLVFFAIYYVVFRFTITKFNLMTPGRELAVAGSEADGEDVNVSAGNADDVSGLARQYIAAIGGSDNLTGIDACITRLRLNVKDSSLVNEAMAKRLGASGVIRLNKTSVQIIVGFVAEKIANAMKTTGPVAAADVAPVAAVAPAAVKPQAVANATTIAALVSPVTGEVVALEQVPDEAFASKAVGDGVAVKPTDKTVVSPAAGTIVKIFNTNHAFCLETEKGAEIVVHMGIDTVALGGQGFKRLVEEGAEVVAGQPVLEMDLDFLNANARSMISPVVCSNIDDFSSLVIKAQGQVVAGQTPLYEIKGK</sequence>
<dbReference type="GO" id="GO:0103111">
    <property type="term" value="F:protein-N(pi)-phosphohistidine--N-acetyl-D-glucosamine phosphotransferase activity"/>
    <property type="evidence" value="ECO:0007669"/>
    <property type="project" value="UniProtKB-EC"/>
</dbReference>
<feature type="transmembrane region" description="Helical" evidence="12">
    <location>
        <begin position="118"/>
        <end position="135"/>
    </location>
</feature>
<dbReference type="InterPro" id="IPR001996">
    <property type="entry name" value="PTS_IIB_1"/>
</dbReference>
<feature type="transmembrane region" description="Helical" evidence="12">
    <location>
        <begin position="282"/>
        <end position="300"/>
    </location>
</feature>
<dbReference type="InterPro" id="IPR050429">
    <property type="entry name" value="PTS_Glucose_EIICBA"/>
</dbReference>
<keyword evidence="9 12" id="KW-1133">Transmembrane helix</keyword>
<dbReference type="PROSITE" id="PS51103">
    <property type="entry name" value="PTS_EIIC_TYPE_1"/>
    <property type="match status" value="1"/>
</dbReference>
<feature type="domain" description="PTS EIIB type-1" evidence="14">
    <location>
        <begin position="417"/>
        <end position="499"/>
    </location>
</feature>
<comment type="caution">
    <text evidence="16">The sequence shown here is derived from an EMBL/GenBank/DDBJ whole genome shotgun (WGS) entry which is preliminary data.</text>
</comment>
<evidence type="ECO:0000259" key="15">
    <source>
        <dbReference type="PROSITE" id="PS51103"/>
    </source>
</evidence>
<keyword evidence="8" id="KW-0418">Kinase</keyword>
<evidence type="ECO:0000256" key="5">
    <source>
        <dbReference type="ARBA" id="ARBA00022679"/>
    </source>
</evidence>
<comment type="subcellular location">
    <subcellularLocation>
        <location evidence="1">Cell membrane</location>
        <topology evidence="1">Multi-pass membrane protein</topology>
    </subcellularLocation>
</comment>
<dbReference type="PROSITE" id="PS01035">
    <property type="entry name" value="PTS_EIIB_TYPE_1_CYS"/>
    <property type="match status" value="1"/>
</dbReference>
<feature type="transmembrane region" description="Helical" evidence="12">
    <location>
        <begin position="256"/>
        <end position="275"/>
    </location>
</feature>
<evidence type="ECO:0000259" key="14">
    <source>
        <dbReference type="PROSITE" id="PS51098"/>
    </source>
</evidence>
<dbReference type="InterPro" id="IPR018113">
    <property type="entry name" value="PTrfase_EIIB_Cys"/>
</dbReference>
<dbReference type="PANTHER" id="PTHR30009:SF4">
    <property type="entry name" value="PTS SYSTEM N-ACETYLGLUCOSAMINE-SPECIFIC EIICBA COMPONENT"/>
    <property type="match status" value="1"/>
</dbReference>
<dbReference type="PROSITE" id="PS00371">
    <property type="entry name" value="PTS_EIIA_TYPE_1_HIS"/>
    <property type="match status" value="1"/>
</dbReference>
<keyword evidence="17" id="KW-1185">Reference proteome</keyword>
<proteinExistence type="predicted"/>
<dbReference type="InterPro" id="IPR013013">
    <property type="entry name" value="PTS_EIIC_1"/>
</dbReference>
<dbReference type="GO" id="GO:0090563">
    <property type="term" value="F:protein-phosphocysteine-sugar phosphotransferase activity"/>
    <property type="evidence" value="ECO:0007669"/>
    <property type="project" value="TreeGrafter"/>
</dbReference>
<dbReference type="GO" id="GO:0016301">
    <property type="term" value="F:kinase activity"/>
    <property type="evidence" value="ECO:0007669"/>
    <property type="project" value="UniProtKB-KW"/>
</dbReference>
<feature type="transmembrane region" description="Helical" evidence="12">
    <location>
        <begin position="155"/>
        <end position="175"/>
    </location>
</feature>
<dbReference type="Pfam" id="PF02378">
    <property type="entry name" value="PTS_EIIC"/>
    <property type="match status" value="1"/>
</dbReference>
<evidence type="ECO:0000259" key="13">
    <source>
        <dbReference type="PROSITE" id="PS51093"/>
    </source>
</evidence>
<dbReference type="NCBIfam" id="TIGR00830">
    <property type="entry name" value="PTBA"/>
    <property type="match status" value="1"/>
</dbReference>
<evidence type="ECO:0000256" key="12">
    <source>
        <dbReference type="SAM" id="Phobius"/>
    </source>
</evidence>
<evidence type="ECO:0000256" key="6">
    <source>
        <dbReference type="ARBA" id="ARBA00022683"/>
    </source>
</evidence>
<dbReference type="FunFam" id="2.70.70.10:FF:000001">
    <property type="entry name" value="PTS system glucose-specific IIA component"/>
    <property type="match status" value="1"/>
</dbReference>
<dbReference type="EMBL" id="JAMGZJ010000078">
    <property type="protein sequence ID" value="MCU6670625.1"/>
    <property type="molecule type" value="Genomic_DNA"/>
</dbReference>
<protein>
    <submittedName>
        <fullName evidence="16">N-acetylglucosamine-specific PTS transporter subunit IIBC</fullName>
        <ecNumber evidence="16">2.7.1.193</ecNumber>
    </submittedName>
</protein>